<dbReference type="PANTHER" id="PTHR38459">
    <property type="entry name" value="PROPHAGE BACTOPRENOL-LINKED GLUCOSE TRANSLOCASE HOMOLOG"/>
    <property type="match status" value="1"/>
</dbReference>
<comment type="function">
    <text evidence="6 7">Involved in O antigen modification. Involved in the translocation of bactoprenol-linked glucose across the cytoplasmic membrane.</text>
</comment>
<keyword evidence="11" id="KW-1185">Reference proteome</keyword>
<evidence type="ECO:0000313" key="10">
    <source>
        <dbReference type="EMBL" id="MCI8210924.1"/>
    </source>
</evidence>
<dbReference type="InterPro" id="IPR007267">
    <property type="entry name" value="GtrA_DPMS_TM"/>
</dbReference>
<accession>A0ABS9ZK24</accession>
<feature type="transmembrane region" description="Helical" evidence="8">
    <location>
        <begin position="12"/>
        <end position="33"/>
    </location>
</feature>
<feature type="transmembrane region" description="Helical" evidence="8">
    <location>
        <begin position="39"/>
        <end position="58"/>
    </location>
</feature>
<comment type="subcellular location">
    <subcellularLocation>
        <location evidence="1">Membrane</location>
        <topology evidence="1">Multi-pass membrane protein</topology>
    </subcellularLocation>
</comment>
<dbReference type="InterPro" id="IPR016480">
    <property type="entry name" value="Glc_translocase_bactprenl-link"/>
</dbReference>
<dbReference type="InterPro" id="IPR051401">
    <property type="entry name" value="GtrA_CellWall_Glycosyl"/>
</dbReference>
<dbReference type="Proteomes" id="UP001320513">
    <property type="component" value="Unassembled WGS sequence"/>
</dbReference>
<proteinExistence type="inferred from homology"/>
<keyword evidence="3 8" id="KW-0812">Transmembrane</keyword>
<dbReference type="EMBL" id="LOHG01000009">
    <property type="protein sequence ID" value="MCI8210924.1"/>
    <property type="molecule type" value="Genomic_DNA"/>
</dbReference>
<sequence length="121" mass="13295">MGRFFLRYVSVGMVNTVIHCGVFAVLFFCVGASQAVSNLLAFTVAVTFSFFANARFTFSADATAVRYFLYVGFMGLLAGTFGLLADIWALPPLLMLTLFASFSLVCGFIYSRFIVFAKTRS</sequence>
<feature type="transmembrane region" description="Helical" evidence="8">
    <location>
        <begin position="94"/>
        <end position="115"/>
    </location>
</feature>
<evidence type="ECO:0000256" key="6">
    <source>
        <dbReference type="ARBA" id="ARBA00025595"/>
    </source>
</evidence>
<evidence type="ECO:0000256" key="2">
    <source>
        <dbReference type="ARBA" id="ARBA00022448"/>
    </source>
</evidence>
<organism evidence="10 11">
    <name type="scientific">Pseudomonas maioricensis</name>
    <dbReference type="NCBI Taxonomy" id="1766623"/>
    <lineage>
        <taxon>Bacteria</taxon>
        <taxon>Pseudomonadati</taxon>
        <taxon>Pseudomonadota</taxon>
        <taxon>Gammaproteobacteria</taxon>
        <taxon>Pseudomonadales</taxon>
        <taxon>Pseudomonadaceae</taxon>
        <taxon>Pseudomonas</taxon>
    </lineage>
</organism>
<comment type="caution">
    <text evidence="10">The sequence shown here is derived from an EMBL/GenBank/DDBJ whole genome shotgun (WGS) entry which is preliminary data.</text>
</comment>
<evidence type="ECO:0000256" key="5">
    <source>
        <dbReference type="ARBA" id="ARBA00023136"/>
    </source>
</evidence>
<evidence type="ECO:0000256" key="1">
    <source>
        <dbReference type="ARBA" id="ARBA00004141"/>
    </source>
</evidence>
<evidence type="ECO:0000259" key="9">
    <source>
        <dbReference type="Pfam" id="PF04138"/>
    </source>
</evidence>
<dbReference type="PIRSF" id="PIRSF006298">
    <property type="entry name" value="GtrA_prd"/>
    <property type="match status" value="1"/>
</dbReference>
<feature type="domain" description="GtrA/DPMS transmembrane" evidence="9">
    <location>
        <begin position="7"/>
        <end position="116"/>
    </location>
</feature>
<evidence type="ECO:0000313" key="11">
    <source>
        <dbReference type="Proteomes" id="UP001320513"/>
    </source>
</evidence>
<comment type="similarity">
    <text evidence="7">Belongs to the gtrA family.</text>
</comment>
<name>A0ABS9ZK24_9PSED</name>
<dbReference type="Pfam" id="PF04138">
    <property type="entry name" value="GtrA_DPMS_TM"/>
    <property type="match status" value="1"/>
</dbReference>
<evidence type="ECO:0000256" key="7">
    <source>
        <dbReference type="PIRNR" id="PIRNR006298"/>
    </source>
</evidence>
<protein>
    <recommendedName>
        <fullName evidence="7">Bactoprenol-linked glucose translocase</fullName>
    </recommendedName>
</protein>
<feature type="transmembrane region" description="Helical" evidence="8">
    <location>
        <begin position="67"/>
        <end position="88"/>
    </location>
</feature>
<evidence type="ECO:0000256" key="3">
    <source>
        <dbReference type="ARBA" id="ARBA00022692"/>
    </source>
</evidence>
<gene>
    <name evidence="10" type="ORF">AUC61_15420</name>
</gene>
<evidence type="ECO:0000256" key="8">
    <source>
        <dbReference type="SAM" id="Phobius"/>
    </source>
</evidence>
<keyword evidence="5 8" id="KW-0472">Membrane</keyword>
<dbReference type="PANTHER" id="PTHR38459:SF1">
    <property type="entry name" value="PROPHAGE BACTOPRENOL-LINKED GLUCOSE TRANSLOCASE HOMOLOG"/>
    <property type="match status" value="1"/>
</dbReference>
<reference evidence="10 11" key="1">
    <citation type="submission" date="2015-12" db="EMBL/GenBank/DDBJ databases">
        <title>Phylogenomics in the description of a new species in the Pseudomonas syringae group.</title>
        <authorList>
            <person name="Busquets A."/>
            <person name="Gomila M."/>
            <person name="Beiki F."/>
            <person name="Rahimian H."/>
            <person name="Mulet M."/>
            <person name="Sanchez D."/>
            <person name="Garcia-Valdes E."/>
            <person name="Lalucat J."/>
        </authorList>
    </citation>
    <scope>NUCLEOTIDE SEQUENCE [LARGE SCALE GENOMIC DNA]</scope>
    <source>
        <strain evidence="10 11">S25</strain>
    </source>
</reference>
<evidence type="ECO:0000256" key="4">
    <source>
        <dbReference type="ARBA" id="ARBA00022989"/>
    </source>
</evidence>
<keyword evidence="2 7" id="KW-0813">Transport</keyword>
<keyword evidence="4 8" id="KW-1133">Transmembrane helix</keyword>